<feature type="transmembrane region" description="Helical" evidence="14">
    <location>
        <begin position="329"/>
        <end position="352"/>
    </location>
</feature>
<feature type="transmembrane region" description="Helical" evidence="14">
    <location>
        <begin position="493"/>
        <end position="515"/>
    </location>
</feature>
<dbReference type="InterPro" id="IPR051211">
    <property type="entry name" value="PG_lysyltransferase"/>
</dbReference>
<evidence type="ECO:0000256" key="2">
    <source>
        <dbReference type="ARBA" id="ARBA00008627"/>
    </source>
</evidence>
<feature type="transmembrane region" description="Helical" evidence="14">
    <location>
        <begin position="292"/>
        <end position="308"/>
    </location>
</feature>
<accession>A0ABQ3W572</accession>
<organism evidence="16 17">
    <name type="scientific">Lentilactobacillus fungorum</name>
    <dbReference type="NCBI Taxonomy" id="2201250"/>
    <lineage>
        <taxon>Bacteria</taxon>
        <taxon>Bacillati</taxon>
        <taxon>Bacillota</taxon>
        <taxon>Bacilli</taxon>
        <taxon>Lactobacillales</taxon>
        <taxon>Lactobacillaceae</taxon>
        <taxon>Lentilactobacillus</taxon>
    </lineage>
</organism>
<feature type="transmembrane region" description="Helical" evidence="14">
    <location>
        <begin position="174"/>
        <end position="192"/>
    </location>
</feature>
<proteinExistence type="inferred from homology"/>
<dbReference type="PANTHER" id="PTHR34697">
    <property type="entry name" value="PHOSPHATIDYLGLYCEROL LYSYLTRANSFERASE"/>
    <property type="match status" value="1"/>
</dbReference>
<dbReference type="Pfam" id="PF09924">
    <property type="entry name" value="LPG_synthase_C"/>
    <property type="match status" value="1"/>
</dbReference>
<protein>
    <recommendedName>
        <fullName evidence="4 14">Phosphatidylglycerol lysyltransferase</fullName>
        <ecNumber evidence="3 14">2.3.2.3</ecNumber>
    </recommendedName>
    <alternativeName>
        <fullName evidence="12 14">Lysylphosphatidylglycerol synthase</fullName>
    </alternativeName>
</protein>
<evidence type="ECO:0000256" key="1">
    <source>
        <dbReference type="ARBA" id="ARBA00004651"/>
    </source>
</evidence>
<dbReference type="Proteomes" id="UP000604765">
    <property type="component" value="Unassembled WGS sequence"/>
</dbReference>
<dbReference type="InterPro" id="IPR024320">
    <property type="entry name" value="LPG_synthase_C"/>
</dbReference>
<dbReference type="NCBIfam" id="NF033480">
    <property type="entry name" value="bifunc_MprF"/>
    <property type="match status" value="1"/>
</dbReference>
<keyword evidence="17" id="KW-1185">Reference proteome</keyword>
<dbReference type="Pfam" id="PF03706">
    <property type="entry name" value="LPG_synthase_TM"/>
    <property type="match status" value="1"/>
</dbReference>
<dbReference type="EC" id="2.3.2.3" evidence="3 14"/>
<keyword evidence="11 14" id="KW-0046">Antibiotic resistance</keyword>
<keyword evidence="7 14" id="KW-0812">Transmembrane</keyword>
<comment type="caution">
    <text evidence="16">The sequence shown here is derived from an EMBL/GenBank/DDBJ whole genome shotgun (WGS) entry which is preliminary data.</text>
</comment>
<dbReference type="InterPro" id="IPR022791">
    <property type="entry name" value="L-PG_synthase/AglD"/>
</dbReference>
<evidence type="ECO:0000313" key="16">
    <source>
        <dbReference type="EMBL" id="GHP15206.1"/>
    </source>
</evidence>
<gene>
    <name evidence="16" type="primary">mprF_2</name>
    <name evidence="14" type="synonym">mprF</name>
    <name evidence="16" type="ORF">YK48G_26310</name>
</gene>
<reference evidence="16 17" key="1">
    <citation type="journal article" date="2021" name="Int. J. Syst. Evol. Microbiol.">
        <title>Lentilactobacillus fungorum sp. nov., isolated from spent mushroom substrates.</title>
        <authorList>
            <person name="Tohno M."/>
            <person name="Tanizawa Y."/>
            <person name="Kojima Y."/>
            <person name="Sakamoto M."/>
            <person name="Ohkuma M."/>
            <person name="Kobayashi H."/>
        </authorList>
    </citation>
    <scope>NUCLEOTIDE SEQUENCE [LARGE SCALE GENOMIC DNA]</scope>
    <source>
        <strain evidence="16 17">YK48G</strain>
    </source>
</reference>
<evidence type="ECO:0000256" key="11">
    <source>
        <dbReference type="ARBA" id="ARBA00023251"/>
    </source>
</evidence>
<feature type="transmembrane region" description="Helical" evidence="14">
    <location>
        <begin position="213"/>
        <end position="233"/>
    </location>
</feature>
<evidence type="ECO:0000313" key="17">
    <source>
        <dbReference type="Proteomes" id="UP000604765"/>
    </source>
</evidence>
<keyword evidence="9 14" id="KW-0443">Lipid metabolism</keyword>
<dbReference type="PANTHER" id="PTHR34697:SF2">
    <property type="entry name" value="PHOSPHATIDYLGLYCEROL LYSYLTRANSFERASE"/>
    <property type="match status" value="1"/>
</dbReference>
<keyword evidence="8 14" id="KW-1133">Transmembrane helix</keyword>
<keyword evidence="10 14" id="KW-0472">Membrane</keyword>
<evidence type="ECO:0000256" key="9">
    <source>
        <dbReference type="ARBA" id="ARBA00023098"/>
    </source>
</evidence>
<feature type="transmembrane region" description="Helical" evidence="14">
    <location>
        <begin position="101"/>
        <end position="122"/>
    </location>
</feature>
<dbReference type="EMBL" id="BNJR01000021">
    <property type="protein sequence ID" value="GHP15206.1"/>
    <property type="molecule type" value="Genomic_DNA"/>
</dbReference>
<comment type="function">
    <text evidence="14">Catalyzes the transfer of a lysyl group from L-lysyl-tRNA(Lys) to membrane-bound phosphatidylglycerol (PG), which produces lysylphosphatidylglycerol (LPG), a major component of the bacterial membrane with a positive net charge. LPG synthesis contributes to bacterial virulence as it is involved in the resistance mechanism against cationic antimicrobial peptides (CAMP) produces by the host's immune system (defensins, cathelicidins) and by the competing microorganisms.</text>
</comment>
<keyword evidence="6 14" id="KW-0808">Transferase</keyword>
<evidence type="ECO:0000256" key="7">
    <source>
        <dbReference type="ARBA" id="ARBA00022692"/>
    </source>
</evidence>
<evidence type="ECO:0000256" key="3">
    <source>
        <dbReference type="ARBA" id="ARBA00012014"/>
    </source>
</evidence>
<comment type="catalytic activity">
    <reaction evidence="13 14">
        <text>L-lysyl-tRNA(Lys) + a 1,2-diacyl-sn-glycero-3-phospho-(1'-sn-glycerol) = a 1,2-diacyl-sn-glycero-3-phospho-1'-(3'-O-L-lysyl)-sn-glycerol + tRNA(Lys)</text>
        <dbReference type="Rhea" id="RHEA:10668"/>
        <dbReference type="Rhea" id="RHEA-COMP:9696"/>
        <dbReference type="Rhea" id="RHEA-COMP:9697"/>
        <dbReference type="ChEBI" id="CHEBI:64716"/>
        <dbReference type="ChEBI" id="CHEBI:75792"/>
        <dbReference type="ChEBI" id="CHEBI:78442"/>
        <dbReference type="ChEBI" id="CHEBI:78529"/>
        <dbReference type="EC" id="2.3.2.3"/>
    </reaction>
</comment>
<dbReference type="SUPFAM" id="SSF55729">
    <property type="entry name" value="Acyl-CoA N-acyltransferases (Nat)"/>
    <property type="match status" value="1"/>
</dbReference>
<evidence type="ECO:0000256" key="12">
    <source>
        <dbReference type="ARBA" id="ARBA00031899"/>
    </source>
</evidence>
<comment type="similarity">
    <text evidence="2 14">Belongs to the LPG synthase family.</text>
</comment>
<feature type="transmembrane region" description="Helical" evidence="14">
    <location>
        <begin position="364"/>
        <end position="386"/>
    </location>
</feature>
<evidence type="ECO:0000259" key="15">
    <source>
        <dbReference type="Pfam" id="PF09924"/>
    </source>
</evidence>
<evidence type="ECO:0000256" key="10">
    <source>
        <dbReference type="ARBA" id="ARBA00023136"/>
    </source>
</evidence>
<keyword evidence="5" id="KW-1003">Cell membrane</keyword>
<feature type="domain" description="Phosphatidylglycerol lysyltransferase C-terminal" evidence="15">
    <location>
        <begin position="535"/>
        <end position="829"/>
    </location>
</feature>
<feature type="transmembrane region" description="Helical" evidence="14">
    <location>
        <begin position="453"/>
        <end position="473"/>
    </location>
</feature>
<feature type="transmembrane region" description="Helical" evidence="14">
    <location>
        <begin position="421"/>
        <end position="441"/>
    </location>
</feature>
<comment type="subcellular location">
    <subcellularLocation>
        <location evidence="1 14">Cell membrane</location>
        <topology evidence="1 14">Multi-pass membrane protein</topology>
    </subcellularLocation>
</comment>
<evidence type="ECO:0000256" key="13">
    <source>
        <dbReference type="ARBA" id="ARBA00047540"/>
    </source>
</evidence>
<evidence type="ECO:0000256" key="14">
    <source>
        <dbReference type="RuleBase" id="RU363042"/>
    </source>
</evidence>
<name>A0ABQ3W572_9LACO</name>
<sequence length="873" mass="99077">MWGESVVNAFERFKQFINKRMTLIKLIFVFSVLIFVVRQLAKIIREVNGEQFKTALASQSKESLLLMLIFGFVSILPMLIYDFSIVKFLPTKYSPSYVIRSGWVVNTFTNLLGFGGLLGASLRAHFYGKGATKKQILYAISKVALFLVSGLSLLCLVSLIMIFGFGIGTTFAHYWIWLVGGAVYFPGVLIFTKLNQANFFKDLTTQQELTMTVGSFLEWGSALGFFVLIGYLMHLPINLSLVIPIFVVANVAGVVSMIPGGLGSFDIFVIIGLGFIGVTRSDALVWILLYRLFYYLLPFIVGVGLFIHDTGHKLNEFLDELPRILIQRVAQVFLTAFMYFSGIMMLLFATVPNVVIMNRLYVRLVPYSIFFVSHMMNIIVAFLLIGLGSGIWARTKRAFWPTVVVVILSIINTWFNEAFTWRMITIFVVILVTLWLSRGVLYRDRMANSWGALVLNSSIFIVTFVGYTLIGIAANRHSPLHFDAAYLFPSEAIWLVGFIGLLIAMLVLVATNLYLTANRPGWLKQPFDEARVKAVIQQFGGTEDSHLAFLKDKQIYFYQEDGVDQVFFMYKPIADKLLIMGEPVGNPEKVEAAINDFMVAADKNGLKLLFYEINQALTMGLHENGFDFIKTGEDGLVDLAQFTLSGKRHRGERALMHKFDREGYQFEIIKPPFSPELMQKLRQISDEWLAGKVEKGFSLGFFDDDYLNQAPIAVMRDADDEIVAFANIMPDGNQVTTSIDLMRSSAKAPSGIMDGILIHLYEESLEKGFKYFDLGMSPLSNVGMSKFSFTQERIVHLIYQYGYKFYRFEGLRSYKDKYVDKWEPKYIAYYRGSSLVFSVLQVLLVVNRPRNQTVSRTPKLLDFIFDTESRGRE</sequence>
<feature type="transmembrane region" description="Helical" evidence="14">
    <location>
        <begin position="143"/>
        <end position="168"/>
    </location>
</feature>
<feature type="transmembrane region" description="Helical" evidence="14">
    <location>
        <begin position="22"/>
        <end position="41"/>
    </location>
</feature>
<feature type="transmembrane region" description="Helical" evidence="14">
    <location>
        <begin position="62"/>
        <end position="81"/>
    </location>
</feature>
<evidence type="ECO:0000256" key="5">
    <source>
        <dbReference type="ARBA" id="ARBA00022475"/>
    </source>
</evidence>
<evidence type="ECO:0000256" key="8">
    <source>
        <dbReference type="ARBA" id="ARBA00022989"/>
    </source>
</evidence>
<dbReference type="InterPro" id="IPR016181">
    <property type="entry name" value="Acyl_CoA_acyltransferase"/>
</dbReference>
<evidence type="ECO:0000256" key="4">
    <source>
        <dbReference type="ARBA" id="ARBA00021546"/>
    </source>
</evidence>
<evidence type="ECO:0000256" key="6">
    <source>
        <dbReference type="ARBA" id="ARBA00022679"/>
    </source>
</evidence>
<feature type="transmembrane region" description="Helical" evidence="14">
    <location>
        <begin position="239"/>
        <end position="258"/>
    </location>
</feature>